<sequence>MRPTRRGATTSGTQAGGYARLVELRDYVKLGIRTRPDGERYLPLFVRLEDEIRQLEATSARLAEIRSAALA</sequence>
<proteinExistence type="predicted"/>
<keyword evidence="2" id="KW-1185">Reference proteome</keyword>
<dbReference type="Proteomes" id="UP000649829">
    <property type="component" value="Unassembled WGS sequence"/>
</dbReference>
<reference evidence="1" key="1">
    <citation type="journal article" date="2014" name="Int. J. Syst. Evol. Microbiol.">
        <title>Complete genome sequence of Corynebacterium casei LMG S-19264T (=DSM 44701T), isolated from a smear-ripened cheese.</title>
        <authorList>
            <consortium name="US DOE Joint Genome Institute (JGI-PGF)"/>
            <person name="Walter F."/>
            <person name="Albersmeier A."/>
            <person name="Kalinowski J."/>
            <person name="Ruckert C."/>
        </authorList>
    </citation>
    <scope>NUCLEOTIDE SEQUENCE</scope>
    <source>
        <strain evidence="1">CGMCC 1.6293</strain>
    </source>
</reference>
<accession>A0A917SGY6</accession>
<dbReference type="EMBL" id="BMLF01000001">
    <property type="protein sequence ID" value="GGL82008.1"/>
    <property type="molecule type" value="Genomic_DNA"/>
</dbReference>
<organism evidence="1 2">
    <name type="scientific">Pseudooceanicola nanhaiensis</name>
    <dbReference type="NCBI Taxonomy" id="375761"/>
    <lineage>
        <taxon>Bacteria</taxon>
        <taxon>Pseudomonadati</taxon>
        <taxon>Pseudomonadota</taxon>
        <taxon>Alphaproteobacteria</taxon>
        <taxon>Rhodobacterales</taxon>
        <taxon>Paracoccaceae</taxon>
        <taxon>Pseudooceanicola</taxon>
    </lineage>
</organism>
<reference evidence="1" key="2">
    <citation type="submission" date="2020-09" db="EMBL/GenBank/DDBJ databases">
        <authorList>
            <person name="Sun Q."/>
            <person name="Zhou Y."/>
        </authorList>
    </citation>
    <scope>NUCLEOTIDE SEQUENCE</scope>
    <source>
        <strain evidence="1">CGMCC 1.6293</strain>
    </source>
</reference>
<gene>
    <name evidence="1" type="ORF">GCM10011534_00060</name>
</gene>
<comment type="caution">
    <text evidence="1">The sequence shown here is derived from an EMBL/GenBank/DDBJ whole genome shotgun (WGS) entry which is preliminary data.</text>
</comment>
<evidence type="ECO:0000313" key="2">
    <source>
        <dbReference type="Proteomes" id="UP000649829"/>
    </source>
</evidence>
<protein>
    <submittedName>
        <fullName evidence="1">Uncharacterized protein</fullName>
    </submittedName>
</protein>
<name>A0A917SGY6_9RHOB</name>
<evidence type="ECO:0000313" key="1">
    <source>
        <dbReference type="EMBL" id="GGL82008.1"/>
    </source>
</evidence>
<dbReference type="AlphaFoldDB" id="A0A917SGY6"/>